<comment type="caution">
    <text evidence="1">The sequence shown here is derived from an EMBL/GenBank/DDBJ whole genome shotgun (WGS) entry which is preliminary data.</text>
</comment>
<proteinExistence type="predicted"/>
<gene>
    <name evidence="1" type="ORF">ACFQ3U_16440</name>
</gene>
<name>A0ABW3TSM2_9MICO</name>
<protein>
    <submittedName>
        <fullName evidence="1">Uncharacterized protein</fullName>
    </submittedName>
</protein>
<keyword evidence="2" id="KW-1185">Reference proteome</keyword>
<dbReference type="Proteomes" id="UP001597181">
    <property type="component" value="Unassembled WGS sequence"/>
</dbReference>
<dbReference type="RefSeq" id="WP_382389566.1">
    <property type="nucleotide sequence ID" value="NZ_JBHTLY010000016.1"/>
</dbReference>
<sequence>MLGYWVDFAATECVCRVYLFETSDYGGKLMFTSEQLDALQAAAEKQAAAHAQMLEIGRGVGGLGVLYPDMFEDKLAWSNMSDNEHADTVLGLVAAHRAALSRIARVEAVLTALDDGGKSGVSQHSKSAAAAFAHRRLADAVRAALTEGEPDAD</sequence>
<accession>A0ABW3TSM2</accession>
<dbReference type="EMBL" id="JBHTLY010000016">
    <property type="protein sequence ID" value="MFD1203482.1"/>
    <property type="molecule type" value="Genomic_DNA"/>
</dbReference>
<evidence type="ECO:0000313" key="1">
    <source>
        <dbReference type="EMBL" id="MFD1203482.1"/>
    </source>
</evidence>
<reference evidence="2" key="1">
    <citation type="journal article" date="2019" name="Int. J. Syst. Evol. Microbiol.">
        <title>The Global Catalogue of Microorganisms (GCM) 10K type strain sequencing project: providing services to taxonomists for standard genome sequencing and annotation.</title>
        <authorList>
            <consortium name="The Broad Institute Genomics Platform"/>
            <consortium name="The Broad Institute Genome Sequencing Center for Infectious Disease"/>
            <person name="Wu L."/>
            <person name="Ma J."/>
        </authorList>
    </citation>
    <scope>NUCLEOTIDE SEQUENCE [LARGE SCALE GENOMIC DNA]</scope>
    <source>
        <strain evidence="2">CCUG 50213</strain>
    </source>
</reference>
<organism evidence="1 2">
    <name type="scientific">Leucobacter albus</name>
    <dbReference type="NCBI Taxonomy" id="272210"/>
    <lineage>
        <taxon>Bacteria</taxon>
        <taxon>Bacillati</taxon>
        <taxon>Actinomycetota</taxon>
        <taxon>Actinomycetes</taxon>
        <taxon>Micrococcales</taxon>
        <taxon>Microbacteriaceae</taxon>
        <taxon>Leucobacter</taxon>
    </lineage>
</organism>
<evidence type="ECO:0000313" key="2">
    <source>
        <dbReference type="Proteomes" id="UP001597181"/>
    </source>
</evidence>